<evidence type="ECO:0000256" key="2">
    <source>
        <dbReference type="ARBA" id="ARBA00010687"/>
    </source>
</evidence>
<comment type="caution">
    <text evidence="7">The sequence shown here is derived from an EMBL/GenBank/DDBJ whole genome shotgun (WGS) entry which is preliminary data.</text>
</comment>
<dbReference type="EMBL" id="PGFF01000001">
    <property type="protein sequence ID" value="PJJ71747.1"/>
    <property type="molecule type" value="Genomic_DNA"/>
</dbReference>
<evidence type="ECO:0000256" key="1">
    <source>
        <dbReference type="ARBA" id="ARBA00001695"/>
    </source>
</evidence>
<dbReference type="GO" id="GO:0045490">
    <property type="term" value="P:pectin catabolic process"/>
    <property type="evidence" value="ECO:0007669"/>
    <property type="project" value="TreeGrafter"/>
</dbReference>
<protein>
    <recommendedName>
        <fullName evidence="3 6">Arabinogalactan endo-beta-1,4-galactanase</fullName>
        <ecNumber evidence="3 6">3.2.1.89</ecNumber>
    </recommendedName>
</protein>
<dbReference type="SUPFAM" id="SSF51445">
    <property type="entry name" value="(Trans)glycosidases"/>
    <property type="match status" value="1"/>
</dbReference>
<evidence type="ECO:0000313" key="8">
    <source>
        <dbReference type="Proteomes" id="UP000228758"/>
    </source>
</evidence>
<dbReference type="InterPro" id="IPR017853">
    <property type="entry name" value="GH"/>
</dbReference>
<dbReference type="Pfam" id="PF07745">
    <property type="entry name" value="Glyco_hydro_53"/>
    <property type="match status" value="1"/>
</dbReference>
<feature type="signal peptide" evidence="6">
    <location>
        <begin position="1"/>
        <end position="28"/>
    </location>
</feature>
<evidence type="ECO:0000256" key="4">
    <source>
        <dbReference type="ARBA" id="ARBA00022801"/>
    </source>
</evidence>
<accession>A0A2M9CIM3</accession>
<dbReference type="InterPro" id="IPR011683">
    <property type="entry name" value="Glyco_hydro_53"/>
</dbReference>
<gene>
    <name evidence="7" type="ORF">CLV46_1300</name>
</gene>
<comment type="similarity">
    <text evidence="2 6">Belongs to the glycosyl hydrolase 53 family.</text>
</comment>
<proteinExistence type="inferred from homology"/>
<dbReference type="PANTHER" id="PTHR34983">
    <property type="entry name" value="ARABINOGALACTAN ENDO-BETA-1,4-GALACTANASE A"/>
    <property type="match status" value="1"/>
</dbReference>
<feature type="chain" id="PRO_5014489119" description="Arabinogalactan endo-beta-1,4-galactanase" evidence="6">
    <location>
        <begin position="29"/>
        <end position="542"/>
    </location>
</feature>
<keyword evidence="6" id="KW-0732">Signal</keyword>
<evidence type="ECO:0000256" key="3">
    <source>
        <dbReference type="ARBA" id="ARBA00012556"/>
    </source>
</evidence>
<dbReference type="GO" id="GO:0015926">
    <property type="term" value="F:glucosidase activity"/>
    <property type="evidence" value="ECO:0007669"/>
    <property type="project" value="InterPro"/>
</dbReference>
<name>A0A2M9CIM3_9MICO</name>
<comment type="catalytic activity">
    <reaction evidence="1 6">
        <text>The enzyme specifically hydrolyzes (1-&gt;4)-beta-D-galactosidic linkages in type I arabinogalactans.</text>
        <dbReference type="EC" id="3.2.1.89"/>
    </reaction>
</comment>
<keyword evidence="8" id="KW-1185">Reference proteome</keyword>
<dbReference type="AlphaFoldDB" id="A0A2M9CIM3"/>
<dbReference type="Gene3D" id="3.20.20.80">
    <property type="entry name" value="Glycosidases"/>
    <property type="match status" value="1"/>
</dbReference>
<keyword evidence="5 6" id="KW-0326">Glycosidase</keyword>
<evidence type="ECO:0000256" key="5">
    <source>
        <dbReference type="ARBA" id="ARBA00023295"/>
    </source>
</evidence>
<dbReference type="GO" id="GO:0031218">
    <property type="term" value="F:arabinogalactan endo-1,4-beta-galactosidase activity"/>
    <property type="evidence" value="ECO:0007669"/>
    <property type="project" value="UniProtKB-EC"/>
</dbReference>
<evidence type="ECO:0000313" key="7">
    <source>
        <dbReference type="EMBL" id="PJJ71747.1"/>
    </source>
</evidence>
<dbReference type="Proteomes" id="UP000228758">
    <property type="component" value="Unassembled WGS sequence"/>
</dbReference>
<keyword evidence="4 6" id="KW-0378">Hydrolase</keyword>
<dbReference type="PANTHER" id="PTHR34983:SF1">
    <property type="entry name" value="ARABINOGALACTAN ENDO-BETA-1,4-GALACTANASE A"/>
    <property type="match status" value="1"/>
</dbReference>
<organism evidence="7 8">
    <name type="scientific">Diaminobutyricimonas aerilata</name>
    <dbReference type="NCBI Taxonomy" id="1162967"/>
    <lineage>
        <taxon>Bacteria</taxon>
        <taxon>Bacillati</taxon>
        <taxon>Actinomycetota</taxon>
        <taxon>Actinomycetes</taxon>
        <taxon>Micrococcales</taxon>
        <taxon>Microbacteriaceae</taxon>
        <taxon>Diaminobutyricimonas</taxon>
    </lineage>
</organism>
<evidence type="ECO:0000256" key="6">
    <source>
        <dbReference type="RuleBase" id="RU361192"/>
    </source>
</evidence>
<dbReference type="RefSeq" id="WP_100365931.1">
    <property type="nucleotide sequence ID" value="NZ_PGFF01000001.1"/>
</dbReference>
<dbReference type="EC" id="3.2.1.89" evidence="3 6"/>
<dbReference type="OrthoDB" id="3981930at2"/>
<sequence length="542" mass="57551">MQHHVKRAISTGVIALVLAAVPSLSATAAPPAHPIANPGFEEGLTGWRSTGVGGAARTEAGGVDSATRLTHWLDDGGAVTTTQRFRPAADGWYTFSASVKSGGGLASSSLVATGCGVPAVTTVPSTEVDDAWVRLSVSFRSFRGGCTIGLKTDGPAGSWASLDDVEVTAGRSERLIRGADLSGVRKNEDFGATYAAPNGHRVDPVQAFAAAGADLGRLRVWVDPADGYNALDDVVATGKRITAAGMGVLVDFHYSDRWTDPGAQGVPAAWAHSDVPTMTAQLRQHTLDVLTALKEARVDVRFVQVGNEINPGMLWPHGQTWDVVPGDGVDTPQWDALAGFLTAGSTATSEVFPEARVILHLTNINNGVGSLTWWFDEVTARGVPFDVIGLSYYSYWHGSFADLQEAVTVLSDRYDRDVLVVETAYPWTLADDPVDPWENVIDLESELTPGYPATPEGQAANFRAVQDVVRSAPGGRGLGAVYWEPAWTAVPGAGWDPADPASGNAWENQAMFDHEGRMLLPGFLQFLPDLGTIAPGWRALLR</sequence>
<dbReference type="Gene3D" id="2.60.120.260">
    <property type="entry name" value="Galactose-binding domain-like"/>
    <property type="match status" value="1"/>
</dbReference>
<reference evidence="7 8" key="1">
    <citation type="submission" date="2017-11" db="EMBL/GenBank/DDBJ databases">
        <title>Genomic Encyclopedia of Archaeal and Bacterial Type Strains, Phase II (KMG-II): From Individual Species to Whole Genera.</title>
        <authorList>
            <person name="Goeker M."/>
        </authorList>
    </citation>
    <scope>NUCLEOTIDE SEQUENCE [LARGE SCALE GENOMIC DNA]</scope>
    <source>
        <strain evidence="7 8">DSM 27393</strain>
    </source>
</reference>